<reference evidence="2" key="1">
    <citation type="submission" date="2018-07" db="EMBL/GenBank/DDBJ databases">
        <authorList>
            <person name="Quirk P.G."/>
            <person name="Krulwich T.A."/>
        </authorList>
    </citation>
    <scope>NUCLEOTIDE SEQUENCE [LARGE SCALE GENOMIC DNA]</scope>
</reference>
<name>A0A345M6C5_9CAUD</name>
<dbReference type="RefSeq" id="YP_010097401.1">
    <property type="nucleotide sequence ID" value="NC_055758.1"/>
</dbReference>
<sequence>MSAKVQEETVYEAFCWDCDWFSPNYDEESQAERAAEEHNEEHHS</sequence>
<proteinExistence type="predicted"/>
<keyword evidence="2" id="KW-1185">Reference proteome</keyword>
<dbReference type="EMBL" id="MH576960">
    <property type="protein sequence ID" value="AXH66046.1"/>
    <property type="molecule type" value="Genomic_DNA"/>
</dbReference>
<evidence type="ECO:0000313" key="1">
    <source>
        <dbReference type="EMBL" id="AXH66046.1"/>
    </source>
</evidence>
<dbReference type="KEGG" id="vg:65115065"/>
<organism evidence="1 2">
    <name type="scientific">Gordonia phage Pleakley</name>
    <dbReference type="NCBI Taxonomy" id="2283246"/>
    <lineage>
        <taxon>Viruses</taxon>
        <taxon>Duplodnaviria</taxon>
        <taxon>Heunggongvirae</taxon>
        <taxon>Uroviricota</taxon>
        <taxon>Caudoviricetes</taxon>
        <taxon>Zierdtviridae</taxon>
        <taxon>Emilbogenvirinae</taxon>
        <taxon>Pleakleyvirus</taxon>
        <taxon>Pleakleyvirus pleakley</taxon>
    </lineage>
</organism>
<gene>
    <name evidence="1" type="primary">7</name>
    <name evidence="1" type="ORF">SEA_PLEAKLEY_7</name>
</gene>
<dbReference type="Proteomes" id="UP000260273">
    <property type="component" value="Segment"/>
</dbReference>
<accession>A0A345M6C5</accession>
<evidence type="ECO:0000313" key="2">
    <source>
        <dbReference type="Proteomes" id="UP000260273"/>
    </source>
</evidence>
<dbReference type="GeneID" id="65115065"/>
<protein>
    <submittedName>
        <fullName evidence="1">Uncharacterized protein</fullName>
    </submittedName>
</protein>